<dbReference type="AlphaFoldDB" id="T2JVG5"/>
<gene>
    <name evidence="1" type="ORF">CWATWH0402_6470</name>
</gene>
<accession>T2JVG5</accession>
<comment type="caution">
    <text evidence="1">The sequence shown here is derived from an EMBL/GenBank/DDBJ whole genome shotgun (WGS) entry which is preliminary data.</text>
</comment>
<evidence type="ECO:0000313" key="1">
    <source>
        <dbReference type="EMBL" id="CCQ69210.1"/>
    </source>
</evidence>
<organism evidence="1 2">
    <name type="scientific">Crocosphaera watsonii WH 0402</name>
    <dbReference type="NCBI Taxonomy" id="1284629"/>
    <lineage>
        <taxon>Bacteria</taxon>
        <taxon>Bacillati</taxon>
        <taxon>Cyanobacteriota</taxon>
        <taxon>Cyanophyceae</taxon>
        <taxon>Oscillatoriophycideae</taxon>
        <taxon>Chroococcales</taxon>
        <taxon>Aphanothecaceae</taxon>
        <taxon>Crocosphaera</taxon>
    </lineage>
</organism>
<name>T2JVG5_CROWT</name>
<evidence type="ECO:0000313" key="2">
    <source>
        <dbReference type="Proteomes" id="UP000018130"/>
    </source>
</evidence>
<reference evidence="1 2" key="1">
    <citation type="submission" date="2013-01" db="EMBL/GenBank/DDBJ databases">
        <authorList>
            <person name="Bench S."/>
        </authorList>
    </citation>
    <scope>NUCLEOTIDE SEQUENCE [LARGE SCALE GENOMIC DNA]</scope>
    <source>
        <strain evidence="1 2">WH 0402</strain>
    </source>
</reference>
<reference evidence="1 2" key="2">
    <citation type="submission" date="2013-09" db="EMBL/GenBank/DDBJ databases">
        <title>Whole genome comparison of six Crocosphaera watsonii strains with differing phenotypes.</title>
        <authorList>
            <person name="Bench S.R."/>
            <person name="Heller P."/>
            <person name="Frank I."/>
            <person name="Arciniega M."/>
            <person name="Shilova I.N."/>
            <person name="Zehr J.P."/>
        </authorList>
    </citation>
    <scope>NUCLEOTIDE SEQUENCE [LARGE SCALE GENOMIC DNA]</scope>
    <source>
        <strain evidence="1 2">WH 0402</strain>
    </source>
</reference>
<proteinExistence type="predicted"/>
<sequence>MALFGFQLLPPSINMAERGGRGTGCQKITGKELLSEVCE</sequence>
<dbReference type="EMBL" id="CAQN01000919">
    <property type="protein sequence ID" value="CCQ69210.1"/>
    <property type="molecule type" value="Genomic_DNA"/>
</dbReference>
<protein>
    <submittedName>
        <fullName evidence="1">Uncharacterized protein</fullName>
    </submittedName>
</protein>
<dbReference type="Proteomes" id="UP000018130">
    <property type="component" value="Unassembled WGS sequence"/>
</dbReference>